<dbReference type="GO" id="GO:0006511">
    <property type="term" value="P:ubiquitin-dependent protein catabolic process"/>
    <property type="evidence" value="ECO:0007669"/>
    <property type="project" value="InterPro"/>
</dbReference>
<comment type="caution">
    <text evidence="2">The sequence shown here is derived from an EMBL/GenBank/DDBJ whole genome shotgun (WGS) entry which is preliminary data.</text>
</comment>
<gene>
    <name evidence="2" type="ORF">QBC46DRAFT_460348</name>
</gene>
<dbReference type="AlphaFoldDB" id="A0AAN6N4U7"/>
<protein>
    <recommendedName>
        <fullName evidence="1">SKP1 component POZ domain-containing protein</fullName>
    </recommendedName>
</protein>
<sequence>MDKVTLISNDSEAFTVDARIFLDSMIHNMPHELKNVPIPMNINAAALRKVIEWCQYRHGQSARVSKFKYREQGLEIKNWEKNFLNQKAASLIKQGSLDSVSDLPPNIQAQIAQNIPPNALKVASEEERIRLTHEQGFKAIFDLKTDANPVLIGKSLGRGEMFVVLSSMDWSGDIYHDKRGLRKSLKDHDFDEATYECTMKGSNKVLNIWESRGSDYSQVSNVEERLVQSEADGARWTSISYLRNPRIQRLKNKSKPNGRLAVRCNKCLNPCNGEPLEWLCVDRDDTVIYRPFTTFQSGR</sequence>
<evidence type="ECO:0000313" key="2">
    <source>
        <dbReference type="EMBL" id="KAK3938263.1"/>
    </source>
</evidence>
<dbReference type="EMBL" id="MU853833">
    <property type="protein sequence ID" value="KAK3938263.1"/>
    <property type="molecule type" value="Genomic_DNA"/>
</dbReference>
<evidence type="ECO:0000259" key="1">
    <source>
        <dbReference type="Pfam" id="PF03931"/>
    </source>
</evidence>
<feature type="domain" description="SKP1 component POZ" evidence="1">
    <location>
        <begin position="3"/>
        <end position="58"/>
    </location>
</feature>
<dbReference type="Pfam" id="PF03931">
    <property type="entry name" value="Skp1_POZ"/>
    <property type="match status" value="1"/>
</dbReference>
<dbReference type="InterPro" id="IPR016073">
    <property type="entry name" value="Skp1_comp_POZ"/>
</dbReference>
<organism evidence="2 3">
    <name type="scientific">Diplogelasinospora grovesii</name>
    <dbReference type="NCBI Taxonomy" id="303347"/>
    <lineage>
        <taxon>Eukaryota</taxon>
        <taxon>Fungi</taxon>
        <taxon>Dikarya</taxon>
        <taxon>Ascomycota</taxon>
        <taxon>Pezizomycotina</taxon>
        <taxon>Sordariomycetes</taxon>
        <taxon>Sordariomycetidae</taxon>
        <taxon>Sordariales</taxon>
        <taxon>Diplogelasinosporaceae</taxon>
        <taxon>Diplogelasinospora</taxon>
    </lineage>
</organism>
<evidence type="ECO:0000313" key="3">
    <source>
        <dbReference type="Proteomes" id="UP001303473"/>
    </source>
</evidence>
<keyword evidence="3" id="KW-1185">Reference proteome</keyword>
<accession>A0AAN6N4U7</accession>
<proteinExistence type="predicted"/>
<name>A0AAN6N4U7_9PEZI</name>
<dbReference type="SUPFAM" id="SSF54695">
    <property type="entry name" value="POZ domain"/>
    <property type="match status" value="1"/>
</dbReference>
<dbReference type="Proteomes" id="UP001303473">
    <property type="component" value="Unassembled WGS sequence"/>
</dbReference>
<dbReference type="InterPro" id="IPR011333">
    <property type="entry name" value="SKP1/BTB/POZ_sf"/>
</dbReference>
<reference evidence="3" key="1">
    <citation type="journal article" date="2023" name="Mol. Phylogenet. Evol.">
        <title>Genome-scale phylogeny and comparative genomics of the fungal order Sordariales.</title>
        <authorList>
            <person name="Hensen N."/>
            <person name="Bonometti L."/>
            <person name="Westerberg I."/>
            <person name="Brannstrom I.O."/>
            <person name="Guillou S."/>
            <person name="Cros-Aarteil S."/>
            <person name="Calhoun S."/>
            <person name="Haridas S."/>
            <person name="Kuo A."/>
            <person name="Mondo S."/>
            <person name="Pangilinan J."/>
            <person name="Riley R."/>
            <person name="LaButti K."/>
            <person name="Andreopoulos B."/>
            <person name="Lipzen A."/>
            <person name="Chen C."/>
            <person name="Yan M."/>
            <person name="Daum C."/>
            <person name="Ng V."/>
            <person name="Clum A."/>
            <person name="Steindorff A."/>
            <person name="Ohm R.A."/>
            <person name="Martin F."/>
            <person name="Silar P."/>
            <person name="Natvig D.O."/>
            <person name="Lalanne C."/>
            <person name="Gautier V."/>
            <person name="Ament-Velasquez S.L."/>
            <person name="Kruys A."/>
            <person name="Hutchinson M.I."/>
            <person name="Powell A.J."/>
            <person name="Barry K."/>
            <person name="Miller A.N."/>
            <person name="Grigoriev I.V."/>
            <person name="Debuchy R."/>
            <person name="Gladieux P."/>
            <person name="Hiltunen Thoren M."/>
            <person name="Johannesson H."/>
        </authorList>
    </citation>
    <scope>NUCLEOTIDE SEQUENCE [LARGE SCALE GENOMIC DNA]</scope>
    <source>
        <strain evidence="3">CBS 340.73</strain>
    </source>
</reference>
<dbReference type="Gene3D" id="3.30.710.10">
    <property type="entry name" value="Potassium Channel Kv1.1, Chain A"/>
    <property type="match status" value="1"/>
</dbReference>